<dbReference type="EMBL" id="LQOM01000020">
    <property type="protein sequence ID" value="ORV16631.1"/>
    <property type="molecule type" value="Genomic_DNA"/>
</dbReference>
<dbReference type="OrthoDB" id="4502276at2"/>
<dbReference type="RefSeq" id="WP_062539818.1">
    <property type="nucleotide sequence ID" value="NZ_BBUN01000139.1"/>
</dbReference>
<name>A0A1X1RTQ9_MYCCE</name>
<dbReference type="STRING" id="28045.AWB95_06370"/>
<evidence type="ECO:0000313" key="4">
    <source>
        <dbReference type="EMBL" id="ORV16631.1"/>
    </source>
</evidence>
<reference evidence="4 6" key="1">
    <citation type="submission" date="2016-01" db="EMBL/GenBank/DDBJ databases">
        <title>The new phylogeny of the genus Mycobacterium.</title>
        <authorList>
            <person name="Tarcisio F."/>
            <person name="Conor M."/>
            <person name="Antonella G."/>
            <person name="Elisabetta G."/>
            <person name="Giulia F.S."/>
            <person name="Sara T."/>
            <person name="Anna F."/>
            <person name="Clotilde B."/>
            <person name="Roberto B."/>
            <person name="Veronica D.S."/>
            <person name="Fabio R."/>
            <person name="Monica P."/>
            <person name="Olivier J."/>
            <person name="Enrico T."/>
            <person name="Nicola S."/>
        </authorList>
    </citation>
    <scope>NUCLEOTIDE SEQUENCE [LARGE SCALE GENOMIC DNA]</scope>
    <source>
        <strain evidence="4 6">DSM 44243</strain>
    </source>
</reference>
<organism evidence="4 6">
    <name type="scientific">Mycobacterium celatum</name>
    <dbReference type="NCBI Taxonomy" id="28045"/>
    <lineage>
        <taxon>Bacteria</taxon>
        <taxon>Bacillati</taxon>
        <taxon>Actinomycetota</taxon>
        <taxon>Actinomycetes</taxon>
        <taxon>Mycobacteriales</taxon>
        <taxon>Mycobacteriaceae</taxon>
        <taxon>Mycobacterium</taxon>
    </lineage>
</organism>
<evidence type="ECO:0000256" key="2">
    <source>
        <dbReference type="ARBA" id="ARBA00022729"/>
    </source>
</evidence>
<evidence type="ECO:0000313" key="7">
    <source>
        <dbReference type="Proteomes" id="UP000230971"/>
    </source>
</evidence>
<evidence type="ECO:0000259" key="3">
    <source>
        <dbReference type="Pfam" id="PF13458"/>
    </source>
</evidence>
<protein>
    <submittedName>
        <fullName evidence="5">Amino acid ABC transporter substrate-binding protein</fullName>
    </submittedName>
</protein>
<keyword evidence="2" id="KW-0732">Signal</keyword>
<dbReference type="InterPro" id="IPR028081">
    <property type="entry name" value="Leu-bd"/>
</dbReference>
<accession>A0A1X1RTQ9</accession>
<dbReference type="InterPro" id="IPR051010">
    <property type="entry name" value="BCAA_transport"/>
</dbReference>
<gene>
    <name evidence="4" type="ORF">AWB95_06370</name>
    <name evidence="5" type="ORF">CQY23_08960</name>
</gene>
<dbReference type="Proteomes" id="UP000193907">
    <property type="component" value="Unassembled WGS sequence"/>
</dbReference>
<feature type="domain" description="Leucine-binding protein" evidence="3">
    <location>
        <begin position="26"/>
        <end position="333"/>
    </location>
</feature>
<dbReference type="PANTHER" id="PTHR30483">
    <property type="entry name" value="LEUCINE-SPECIFIC-BINDING PROTEIN"/>
    <property type="match status" value="1"/>
</dbReference>
<dbReference type="Gene3D" id="3.40.50.2300">
    <property type="match status" value="2"/>
</dbReference>
<proteinExistence type="inferred from homology"/>
<evidence type="ECO:0000313" key="5">
    <source>
        <dbReference type="EMBL" id="PIB79380.1"/>
    </source>
</evidence>
<dbReference type="SUPFAM" id="SSF53822">
    <property type="entry name" value="Periplasmic binding protein-like I"/>
    <property type="match status" value="1"/>
</dbReference>
<evidence type="ECO:0000313" key="6">
    <source>
        <dbReference type="Proteomes" id="UP000193907"/>
    </source>
</evidence>
<dbReference type="EMBL" id="PDKV01000008">
    <property type="protein sequence ID" value="PIB79380.1"/>
    <property type="molecule type" value="Genomic_DNA"/>
</dbReference>
<dbReference type="InterPro" id="IPR028082">
    <property type="entry name" value="Peripla_BP_I"/>
</dbReference>
<comment type="caution">
    <text evidence="4">The sequence shown here is derived from an EMBL/GenBank/DDBJ whole genome shotgun (WGS) entry which is preliminary data.</text>
</comment>
<sequence length="376" mass="41114">MPTVDPARVGLLIDYIDGDGGYDENVLPSLQLVVDDYVARGLLDRPVEFVVRAVQGLPNGSFAAVRDAFYELIAEDVLVIFGPWVSENGVALRRYVEDLATVPIITMAASESMLGEWVFGLPAGSMEEEPLIMATVAALDGHRRVGIAYEDSLIGAEYLRTARVGCSAAGLHITTEVAIPQVQSDKRDAMASLATAQPDAILHVGFGLGIPGINDALTELGWMPPRYTTTAFEFAATNKWWRQHLAGWIGLDQYDERNQTGQAFLDQFEARHGRRPDYFFPVYCYDVGRLMMSALAGARPLCGPGVKEALEKIKMMPAATGAPGTRLRFGKYIRHGWMGSEFLVARRVLEDGSRSVLHATIEGLIDPALQATNRRG</sequence>
<dbReference type="Proteomes" id="UP000230971">
    <property type="component" value="Unassembled WGS sequence"/>
</dbReference>
<dbReference type="Pfam" id="PF13458">
    <property type="entry name" value="Peripla_BP_6"/>
    <property type="match status" value="1"/>
</dbReference>
<comment type="similarity">
    <text evidence="1">Belongs to the leucine-binding protein family.</text>
</comment>
<reference evidence="5 7" key="2">
    <citation type="journal article" date="2017" name="Infect. Genet. Evol.">
        <title>The new phylogeny of the genus Mycobacterium: The old and the news.</title>
        <authorList>
            <person name="Tortoli E."/>
            <person name="Fedrizzi T."/>
            <person name="Meehan C.J."/>
            <person name="Trovato A."/>
            <person name="Grottola A."/>
            <person name="Giacobazzi E."/>
            <person name="Serpini G.F."/>
            <person name="Tagliazucchi S."/>
            <person name="Fabio A."/>
            <person name="Bettua C."/>
            <person name="Bertorelli R."/>
            <person name="Frascaro F."/>
            <person name="De Sanctis V."/>
            <person name="Pecorari M."/>
            <person name="Jousson O."/>
            <person name="Segata N."/>
            <person name="Cirillo D.M."/>
        </authorList>
    </citation>
    <scope>NUCLEOTIDE SEQUENCE [LARGE SCALE GENOMIC DNA]</scope>
    <source>
        <strain evidence="5 7">NCTC 12882</strain>
    </source>
</reference>
<keyword evidence="6" id="KW-1185">Reference proteome</keyword>
<evidence type="ECO:0000256" key="1">
    <source>
        <dbReference type="ARBA" id="ARBA00010062"/>
    </source>
</evidence>
<dbReference type="AlphaFoldDB" id="A0A1X1RTQ9"/>